<dbReference type="Gene3D" id="1.10.630.10">
    <property type="entry name" value="Cytochrome P450"/>
    <property type="match status" value="1"/>
</dbReference>
<dbReference type="InterPro" id="IPR001128">
    <property type="entry name" value="Cyt_P450"/>
</dbReference>
<dbReference type="RefSeq" id="WP_307177910.1">
    <property type="nucleotide sequence ID" value="NZ_JAUSYP010000001.1"/>
</dbReference>
<dbReference type="InterPro" id="IPR002397">
    <property type="entry name" value="Cyt_P450_B"/>
</dbReference>
<keyword evidence="2" id="KW-0479">Metal-binding</keyword>
<dbReference type="CDD" id="cd11030">
    <property type="entry name" value="CYP105-like"/>
    <property type="match status" value="1"/>
</dbReference>
<keyword evidence="2" id="KW-0560">Oxidoreductase</keyword>
<protein>
    <submittedName>
        <fullName evidence="4">Cytochrome P450</fullName>
    </submittedName>
</protein>
<comment type="similarity">
    <text evidence="1 2">Belongs to the cytochrome P450 family.</text>
</comment>
<dbReference type="Pfam" id="PF00067">
    <property type="entry name" value="p450"/>
    <property type="match status" value="1"/>
</dbReference>
<dbReference type="Proteomes" id="UP001232755">
    <property type="component" value="Unassembled WGS sequence"/>
</dbReference>
<evidence type="ECO:0000256" key="1">
    <source>
        <dbReference type="ARBA" id="ARBA00010617"/>
    </source>
</evidence>
<feature type="region of interest" description="Disordered" evidence="3">
    <location>
        <begin position="1"/>
        <end position="30"/>
    </location>
</feature>
<proteinExistence type="inferred from homology"/>
<dbReference type="PROSITE" id="PS00086">
    <property type="entry name" value="CYTOCHROME_P450"/>
    <property type="match status" value="1"/>
</dbReference>
<evidence type="ECO:0000313" key="5">
    <source>
        <dbReference type="Proteomes" id="UP001232755"/>
    </source>
</evidence>
<keyword evidence="2" id="KW-0408">Iron</keyword>
<feature type="region of interest" description="Disordered" evidence="3">
    <location>
        <begin position="67"/>
        <end position="94"/>
    </location>
</feature>
<comment type="caution">
    <text evidence="4">The sequence shown here is derived from an EMBL/GenBank/DDBJ whole genome shotgun (WGS) entry which is preliminary data.</text>
</comment>
<gene>
    <name evidence="4" type="ORF">QF034_006067</name>
</gene>
<reference evidence="4 5" key="1">
    <citation type="submission" date="2023-07" db="EMBL/GenBank/DDBJ databases">
        <title>Comparative genomics of wheat-associated soil bacteria to identify genetic determinants of phenazine resistance.</title>
        <authorList>
            <person name="Mouncey N."/>
        </authorList>
    </citation>
    <scope>NUCLEOTIDE SEQUENCE [LARGE SCALE GENOMIC DNA]</scope>
    <source>
        <strain evidence="4 5">B3I12</strain>
    </source>
</reference>
<sequence length="406" mass="44942">MSTSTPTNDPTGLPAFPGKRDARCPFDPPQEYTDWREAEGLQRAVSHGEPLWVVSRYADVRAALSDPRLSSDDRRPGYPASSGKPGDLPQSFQRMDDPEHARLRMMLTGELTIKRVERMRPDVQKMADDFLDQMIAKGQPADLVRDYALPIPSLVISLLLGVPYSDHEFFQQHSNTLTDANTTEQGKRVASGALFGYLLELVGRKEREPGDDLISRLIGERVATGELTREDVAMDGLMLLIAGHETTANMTALSTLALLVHPDQAARIRDTDDPAVVANAIEELLRYLTVPQDHVWRVATEDLTLGGQLIRAGEGVTVNLPAGNRDPAFLDRPDALDVDRNSRGHVAFGYGTHQCLGQSLARMELQVALPTLLRRLPGLRLAVPLEELRLRHDMAVYGVRELPVAW</sequence>
<dbReference type="PRINTS" id="PR00359">
    <property type="entry name" value="BP450"/>
</dbReference>
<dbReference type="SUPFAM" id="SSF48264">
    <property type="entry name" value="Cytochrome P450"/>
    <property type="match status" value="1"/>
</dbReference>
<evidence type="ECO:0000313" key="4">
    <source>
        <dbReference type="EMBL" id="MDQ0751836.1"/>
    </source>
</evidence>
<dbReference type="PRINTS" id="PR00385">
    <property type="entry name" value="P450"/>
</dbReference>
<evidence type="ECO:0000256" key="2">
    <source>
        <dbReference type="RuleBase" id="RU000461"/>
    </source>
</evidence>
<dbReference type="PANTHER" id="PTHR46696">
    <property type="entry name" value="P450, PUTATIVE (EUROFUNG)-RELATED"/>
    <property type="match status" value="1"/>
</dbReference>
<keyword evidence="2" id="KW-0503">Monooxygenase</keyword>
<keyword evidence="2" id="KW-0349">Heme</keyword>
<evidence type="ECO:0000256" key="3">
    <source>
        <dbReference type="SAM" id="MobiDB-lite"/>
    </source>
</evidence>
<accession>A0ABU0QWQ2</accession>
<dbReference type="EMBL" id="JAUSYP010000001">
    <property type="protein sequence ID" value="MDQ0751836.1"/>
    <property type="molecule type" value="Genomic_DNA"/>
</dbReference>
<feature type="compositionally biased region" description="Polar residues" evidence="3">
    <location>
        <begin position="1"/>
        <end position="10"/>
    </location>
</feature>
<dbReference type="PANTHER" id="PTHR46696:SF1">
    <property type="entry name" value="CYTOCHROME P450 YJIB-RELATED"/>
    <property type="match status" value="1"/>
</dbReference>
<dbReference type="InterPro" id="IPR017972">
    <property type="entry name" value="Cyt_P450_CS"/>
</dbReference>
<name>A0ABU0QWQ2_9ACTN</name>
<dbReference type="InterPro" id="IPR036396">
    <property type="entry name" value="Cyt_P450_sf"/>
</dbReference>
<organism evidence="4 5">
    <name type="scientific">Streptomyces africanus</name>
    <dbReference type="NCBI Taxonomy" id="231024"/>
    <lineage>
        <taxon>Bacteria</taxon>
        <taxon>Bacillati</taxon>
        <taxon>Actinomycetota</taxon>
        <taxon>Actinomycetes</taxon>
        <taxon>Kitasatosporales</taxon>
        <taxon>Streptomycetaceae</taxon>
        <taxon>Streptomyces</taxon>
    </lineage>
</organism>
<keyword evidence="5" id="KW-1185">Reference proteome</keyword>